<dbReference type="InterPro" id="IPR027444">
    <property type="entry name" value="H-NS_C_dom"/>
</dbReference>
<keyword evidence="4 7" id="KW-0238">DNA-binding</keyword>
<dbReference type="Pfam" id="PF00816">
    <property type="entry name" value="Histone_HNS"/>
    <property type="match status" value="1"/>
</dbReference>
<evidence type="ECO:0000256" key="3">
    <source>
        <dbReference type="ARBA" id="ARBA00022490"/>
    </source>
</evidence>
<dbReference type="SUPFAM" id="SSF81273">
    <property type="entry name" value="H-NS histone-like proteins"/>
    <property type="match status" value="1"/>
</dbReference>
<sequence length="113" mass="12512">MNSELKAMSRKELEKLLADVKKALSAAQARDRRDALKAAERAAAEYGFSLNDLGEEKPAKAKNEKAPKKPVKKSKPKYVNPADGSQTWTGKGRQPNWFRAEVEKGTDPSTLEI</sequence>
<comment type="subcellular location">
    <subcellularLocation>
        <location evidence="1">Cytoplasm</location>
        <location evidence="1">Nucleoid</location>
    </subcellularLocation>
</comment>
<evidence type="ECO:0000256" key="2">
    <source>
        <dbReference type="ARBA" id="ARBA00010610"/>
    </source>
</evidence>
<dbReference type="GO" id="GO:0001217">
    <property type="term" value="F:DNA-binding transcription repressor activity"/>
    <property type="evidence" value="ECO:0007669"/>
    <property type="project" value="TreeGrafter"/>
</dbReference>
<dbReference type="SMART" id="SM00528">
    <property type="entry name" value="HNS"/>
    <property type="match status" value="1"/>
</dbReference>
<evidence type="ECO:0000256" key="1">
    <source>
        <dbReference type="ARBA" id="ARBA00004453"/>
    </source>
</evidence>
<dbReference type="GO" id="GO:0003681">
    <property type="term" value="F:bent DNA binding"/>
    <property type="evidence" value="ECO:0007669"/>
    <property type="project" value="TreeGrafter"/>
</dbReference>
<evidence type="ECO:0000256" key="5">
    <source>
        <dbReference type="SAM" id="MobiDB-lite"/>
    </source>
</evidence>
<dbReference type="InterPro" id="IPR037150">
    <property type="entry name" value="H-NS_C_dom_sf"/>
</dbReference>
<evidence type="ECO:0000313" key="7">
    <source>
        <dbReference type="EMBL" id="RKE97831.1"/>
    </source>
</evidence>
<dbReference type="Proteomes" id="UP000284407">
    <property type="component" value="Unassembled WGS sequence"/>
</dbReference>
<dbReference type="Gene3D" id="4.10.430.10">
    <property type="entry name" value="Histone-like protein H-NS, C-terminal domain"/>
    <property type="match status" value="1"/>
</dbReference>
<organism evidence="7 8">
    <name type="scientific">Sulfitobacter guttiformis</name>
    <dbReference type="NCBI Taxonomy" id="74349"/>
    <lineage>
        <taxon>Bacteria</taxon>
        <taxon>Pseudomonadati</taxon>
        <taxon>Pseudomonadota</taxon>
        <taxon>Alphaproteobacteria</taxon>
        <taxon>Rhodobacterales</taxon>
        <taxon>Roseobacteraceae</taxon>
        <taxon>Sulfitobacter</taxon>
    </lineage>
</organism>
<dbReference type="PANTHER" id="PTHR38097:SF2">
    <property type="entry name" value="DNA-BINDING PROTEIN STPA"/>
    <property type="match status" value="1"/>
</dbReference>
<feature type="region of interest" description="Disordered" evidence="5">
    <location>
        <begin position="47"/>
        <end position="113"/>
    </location>
</feature>
<dbReference type="EMBL" id="RAQK01000001">
    <property type="protein sequence ID" value="RKE97831.1"/>
    <property type="molecule type" value="Genomic_DNA"/>
</dbReference>
<dbReference type="RefSeq" id="WP_025061216.1">
    <property type="nucleotide sequence ID" value="NZ_RAQK01000001.1"/>
</dbReference>
<feature type="compositionally biased region" description="Basic and acidic residues" evidence="5">
    <location>
        <begin position="54"/>
        <end position="67"/>
    </location>
</feature>
<comment type="similarity">
    <text evidence="2">Belongs to the histone-like protein H-NS family.</text>
</comment>
<dbReference type="GO" id="GO:0009295">
    <property type="term" value="C:nucleoid"/>
    <property type="evidence" value="ECO:0007669"/>
    <property type="project" value="UniProtKB-SubCell"/>
</dbReference>
<keyword evidence="8" id="KW-1185">Reference proteome</keyword>
<reference evidence="7 8" key="1">
    <citation type="submission" date="2018-09" db="EMBL/GenBank/DDBJ databases">
        <title>Genomic Encyclopedia of Archaeal and Bacterial Type Strains, Phase II (KMG-II): from individual species to whole genera.</title>
        <authorList>
            <person name="Goeker M."/>
        </authorList>
    </citation>
    <scope>NUCLEOTIDE SEQUENCE [LARGE SCALE GENOMIC DNA]</scope>
    <source>
        <strain evidence="7 8">DSM 11458</strain>
    </source>
</reference>
<name>A0A420DU31_9RHOB</name>
<evidence type="ECO:0000313" key="8">
    <source>
        <dbReference type="Proteomes" id="UP000284407"/>
    </source>
</evidence>
<comment type="caution">
    <text evidence="7">The sequence shown here is derived from an EMBL/GenBank/DDBJ whole genome shotgun (WGS) entry which is preliminary data.</text>
</comment>
<proteinExistence type="inferred from homology"/>
<dbReference type="GO" id="GO:0032993">
    <property type="term" value="C:protein-DNA complex"/>
    <property type="evidence" value="ECO:0007669"/>
    <property type="project" value="TreeGrafter"/>
</dbReference>
<dbReference type="PANTHER" id="PTHR38097">
    <property type="match status" value="1"/>
</dbReference>
<accession>A0A420DU31</accession>
<gene>
    <name evidence="7" type="ORF">C8N30_2460</name>
</gene>
<protein>
    <submittedName>
        <fullName evidence="7">DNA-binding protein H-NS</fullName>
    </submittedName>
</protein>
<feature type="domain" description="DNA-binding protein H-NS-like C-terminal" evidence="6">
    <location>
        <begin position="68"/>
        <end position="113"/>
    </location>
</feature>
<keyword evidence="3" id="KW-0963">Cytoplasm</keyword>
<dbReference type="STRING" id="1443111.Z949_544"/>
<dbReference type="GO" id="GO:0000976">
    <property type="term" value="F:transcription cis-regulatory region binding"/>
    <property type="evidence" value="ECO:0007669"/>
    <property type="project" value="TreeGrafter"/>
</dbReference>
<dbReference type="OrthoDB" id="5297879at2"/>
<evidence type="ECO:0000259" key="6">
    <source>
        <dbReference type="SMART" id="SM00528"/>
    </source>
</evidence>
<dbReference type="GO" id="GO:0005829">
    <property type="term" value="C:cytosol"/>
    <property type="evidence" value="ECO:0007669"/>
    <property type="project" value="TreeGrafter"/>
</dbReference>
<dbReference type="AlphaFoldDB" id="A0A420DU31"/>
<dbReference type="GO" id="GO:0003680">
    <property type="term" value="F:minor groove of adenine-thymine-rich DNA binding"/>
    <property type="evidence" value="ECO:0007669"/>
    <property type="project" value="TreeGrafter"/>
</dbReference>
<evidence type="ECO:0000256" key="4">
    <source>
        <dbReference type="ARBA" id="ARBA00023125"/>
    </source>
</evidence>